<evidence type="ECO:0000313" key="11">
    <source>
        <dbReference type="EMBL" id="CAB4164241.1"/>
    </source>
</evidence>
<comment type="function">
    <text evidence="1">Forms the portal vertex of the capsid. This portal plays critical roles in head assembly, genome packaging, neck/tail attachment, and genome ejection. The portal protein multimerizes as a single ring-shaped homododecamer arranged around a central channel.</text>
</comment>
<sequence>MSDFTSDAQSHPNAPTRDKLFTRWGALKSERATWWAHWQEISTYLLPRSGRFYVTDRDKGWRRHNTIYDNTGTRALRVLGAGMMAGATSPARPWFRLGTADTELNSYQPVKIWLNDVTIRMQMVFQRSNTYRTLHQMYEELGAFGTAASIVLPDYQNVIHHYPVTIGEFAIAQDYQGHVCTIYREFEKTVGEIVKEYGYNKCSTTVRNMYDRGSLDQWIRLIQAIEPRADRDTRKKDALNMAWGSYTFEVGGNPKDFLRESGYKDFPALVPRWATAGGDIYGNSPGMECLGDVKQLQHEQLRKAQVIDYQTKPPLQVPTAMKNRDVESLPGGISFYDGQTAGIKTAFEVNLNLQHLLGDIQDVRERIRGGFYADLFLMLANATDTRMTATEVAERHEEKLLMLGPVMERLHNELLDPLIDMTFQRMLEAGAIPPPPQELQGMELSVEFVSMLAQAQRAIGTNSVDRYVANLGSVASFKPEVLDKFDADKWADAYADMLGVDPNLIVGTDQVAVVRQARAKMDAQRAQMEQVKQMSEVGKNLGTVQTGAGTNAGMDIMNQFSGYGSPSPSQV</sequence>
<gene>
    <name evidence="13" type="ORF">UFOVP1453_12</name>
    <name evidence="11" type="ORF">UFOVP832_7</name>
    <name evidence="12" type="ORF">UFOVP919_18</name>
</gene>
<evidence type="ECO:0000256" key="7">
    <source>
        <dbReference type="ARBA" id="ARBA00022950"/>
    </source>
</evidence>
<evidence type="ECO:0000256" key="8">
    <source>
        <dbReference type="ARBA" id="ARBA00023009"/>
    </source>
</evidence>
<evidence type="ECO:0000256" key="1">
    <source>
        <dbReference type="ARBA" id="ARBA00003421"/>
    </source>
</evidence>
<evidence type="ECO:0000256" key="5">
    <source>
        <dbReference type="ARBA" id="ARBA00022612"/>
    </source>
</evidence>
<evidence type="ECO:0000256" key="3">
    <source>
        <dbReference type="ARBA" id="ARBA00022470"/>
    </source>
</evidence>
<keyword evidence="6" id="KW-0946">Virion</keyword>
<evidence type="ECO:0000313" key="13">
    <source>
        <dbReference type="EMBL" id="CAB4214049.1"/>
    </source>
</evidence>
<dbReference type="EMBL" id="LR796767">
    <property type="protein sequence ID" value="CAB4164241.1"/>
    <property type="molecule type" value="Genomic_DNA"/>
</dbReference>
<evidence type="ECO:0000256" key="4">
    <source>
        <dbReference type="ARBA" id="ARBA00022595"/>
    </source>
</evidence>
<keyword evidence="10" id="KW-1160">Virus entry into host cell</keyword>
<keyword evidence="9" id="KW-0231">Viral genome packaging</keyword>
<dbReference type="GO" id="GO:0044423">
    <property type="term" value="C:virion component"/>
    <property type="evidence" value="ECO:0007669"/>
    <property type="project" value="UniProtKB-KW"/>
</dbReference>
<reference evidence="11" key="1">
    <citation type="submission" date="2020-04" db="EMBL/GenBank/DDBJ databases">
        <authorList>
            <person name="Chiriac C."/>
            <person name="Salcher M."/>
            <person name="Ghai R."/>
            <person name="Kavagutti S V."/>
        </authorList>
    </citation>
    <scope>NUCLEOTIDE SEQUENCE</scope>
</reference>
<keyword evidence="3" id="KW-1244">Viral short tail ejection system</keyword>
<keyword evidence="5" id="KW-1188">Viral release from host cell</keyword>
<keyword evidence="4" id="KW-1162">Viral penetration into host cytoplasm</keyword>
<accession>A0A6J5P4G7</accession>
<organism evidence="11">
    <name type="scientific">uncultured Caudovirales phage</name>
    <dbReference type="NCBI Taxonomy" id="2100421"/>
    <lineage>
        <taxon>Viruses</taxon>
        <taxon>Duplodnaviria</taxon>
        <taxon>Heunggongvirae</taxon>
        <taxon>Uroviricota</taxon>
        <taxon>Caudoviricetes</taxon>
        <taxon>Peduoviridae</taxon>
        <taxon>Maltschvirus</taxon>
        <taxon>Maltschvirus maltsch</taxon>
    </lineage>
</organism>
<dbReference type="Pfam" id="PF12236">
    <property type="entry name" value="Head-tail_con"/>
    <property type="match status" value="1"/>
</dbReference>
<dbReference type="EMBL" id="LR796862">
    <property type="protein sequence ID" value="CAB4171270.1"/>
    <property type="molecule type" value="Genomic_DNA"/>
</dbReference>
<proteinExistence type="predicted"/>
<protein>
    <submittedName>
        <fullName evidence="11">Head-to-tail connector protein, podovirus-type</fullName>
    </submittedName>
</protein>
<evidence type="ECO:0000256" key="6">
    <source>
        <dbReference type="ARBA" id="ARBA00022844"/>
    </source>
</evidence>
<evidence type="ECO:0000256" key="2">
    <source>
        <dbReference type="ARBA" id="ARBA00004328"/>
    </source>
</evidence>
<keyword evidence="8" id="KW-1171">Viral genome ejection through host cell envelope</keyword>
<comment type="subcellular location">
    <subcellularLocation>
        <location evidence="2">Virion</location>
    </subcellularLocation>
</comment>
<dbReference type="EMBL" id="LR797406">
    <property type="protein sequence ID" value="CAB4214049.1"/>
    <property type="molecule type" value="Genomic_DNA"/>
</dbReference>
<evidence type="ECO:0000256" key="10">
    <source>
        <dbReference type="ARBA" id="ARBA00023296"/>
    </source>
</evidence>
<evidence type="ECO:0000256" key="9">
    <source>
        <dbReference type="ARBA" id="ARBA00023219"/>
    </source>
</evidence>
<evidence type="ECO:0000313" key="12">
    <source>
        <dbReference type="EMBL" id="CAB4171270.1"/>
    </source>
</evidence>
<keyword evidence="7" id="KW-0118">Viral capsid assembly</keyword>
<dbReference type="GO" id="GO:0099002">
    <property type="term" value="P:symbiont genome ejection through host cell envelope, short tail mechanism"/>
    <property type="evidence" value="ECO:0007669"/>
    <property type="project" value="UniProtKB-KW"/>
</dbReference>
<dbReference type="InterPro" id="IPR020991">
    <property type="entry name" value="Connector_podovirus"/>
</dbReference>
<name>A0A6J5P4G7_9CAUD</name>